<dbReference type="AlphaFoldDB" id="V7HZA7"/>
<comment type="caution">
    <text evidence="1">The sequence shown here is derived from an EMBL/GenBank/DDBJ whole genome shotgun (WGS) entry which is preliminary data.</text>
</comment>
<evidence type="ECO:0000313" key="2">
    <source>
        <dbReference type="Proteomes" id="UP000018559"/>
    </source>
</evidence>
<keyword evidence="2" id="KW-1185">Reference proteome</keyword>
<dbReference type="Proteomes" id="UP000018559">
    <property type="component" value="Unassembled WGS sequence"/>
</dbReference>
<protein>
    <recommendedName>
        <fullName evidence="3">Toxin-antitoxin system, toxin component, HicA family</fullName>
    </recommendedName>
</protein>
<gene>
    <name evidence="1" type="ORF">LEQ_0403</name>
</gene>
<dbReference type="GO" id="GO:0003729">
    <property type="term" value="F:mRNA binding"/>
    <property type="evidence" value="ECO:0007669"/>
    <property type="project" value="InterPro"/>
</dbReference>
<sequence>MSIILSNRGVVMVNHKKTIKKLRNKSQVDYKDVESLLVWLGYKIDNKGKTSGSRVVFVKDDSIIQLHKPHPRKELLPYQVRDILKVVKGL</sequence>
<dbReference type="Pfam" id="PF07927">
    <property type="entry name" value="HicA_toxin"/>
    <property type="match status" value="1"/>
</dbReference>
<name>V7HZA7_9LACO</name>
<evidence type="ECO:0000313" key="1">
    <source>
        <dbReference type="EMBL" id="ETA74538.1"/>
    </source>
</evidence>
<proteinExistence type="predicted"/>
<reference evidence="1 2" key="1">
    <citation type="journal article" date="2014" name="Genome Announc.">
        <title>The Genome of the Predominant Equine Lactobacillus Species, Lactobacillus equi, Is Reflective of Its Lifestyle Adaptations to an Herbivorous Host.</title>
        <authorList>
            <person name="O'Donnell M.M."/>
            <person name="Harris H.M."/>
            <person name="O'Toole P.W."/>
            <person name="Ross R.P."/>
        </authorList>
    </citation>
    <scope>NUCLEOTIDE SEQUENCE [LARGE SCALE GENOMIC DNA]</scope>
    <source>
        <strain evidence="1 2">DPC 6820</strain>
    </source>
</reference>
<dbReference type="EMBL" id="AWWH01000066">
    <property type="protein sequence ID" value="ETA74538.1"/>
    <property type="molecule type" value="Genomic_DNA"/>
</dbReference>
<dbReference type="InterPro" id="IPR012933">
    <property type="entry name" value="HicA_mRNA_interferase"/>
</dbReference>
<evidence type="ECO:0008006" key="3">
    <source>
        <dbReference type="Google" id="ProtNLM"/>
    </source>
</evidence>
<dbReference type="SUPFAM" id="SSF54786">
    <property type="entry name" value="YcfA/nrd intein domain"/>
    <property type="match status" value="1"/>
</dbReference>
<organism evidence="1 2">
    <name type="scientific">Ligilactobacillus equi DPC 6820</name>
    <dbReference type="NCBI Taxonomy" id="1392007"/>
    <lineage>
        <taxon>Bacteria</taxon>
        <taxon>Bacillati</taxon>
        <taxon>Bacillota</taxon>
        <taxon>Bacilli</taxon>
        <taxon>Lactobacillales</taxon>
        <taxon>Lactobacillaceae</taxon>
        <taxon>Ligilactobacillus</taxon>
    </lineage>
</organism>
<accession>V7HZA7</accession>